<dbReference type="SUPFAM" id="SSF52058">
    <property type="entry name" value="L domain-like"/>
    <property type="match status" value="1"/>
</dbReference>
<gene>
    <name evidence="3" type="ORF">F2Q69_00050489</name>
</gene>
<dbReference type="SUPFAM" id="SSF52047">
    <property type="entry name" value="RNI-like"/>
    <property type="match status" value="1"/>
</dbReference>
<dbReference type="InterPro" id="IPR027417">
    <property type="entry name" value="P-loop_NTPase"/>
</dbReference>
<name>A0A8S9Q3U0_BRACR</name>
<evidence type="ECO:0000313" key="3">
    <source>
        <dbReference type="EMBL" id="KAF3526681.1"/>
    </source>
</evidence>
<accession>A0A8S9Q3U0</accession>
<organism evidence="3 4">
    <name type="scientific">Brassica cretica</name>
    <name type="common">Mustard</name>
    <dbReference type="NCBI Taxonomy" id="69181"/>
    <lineage>
        <taxon>Eukaryota</taxon>
        <taxon>Viridiplantae</taxon>
        <taxon>Streptophyta</taxon>
        <taxon>Embryophyta</taxon>
        <taxon>Tracheophyta</taxon>
        <taxon>Spermatophyta</taxon>
        <taxon>Magnoliopsida</taxon>
        <taxon>eudicotyledons</taxon>
        <taxon>Gunneridae</taxon>
        <taxon>Pentapetalae</taxon>
        <taxon>rosids</taxon>
        <taxon>malvids</taxon>
        <taxon>Brassicales</taxon>
        <taxon>Brassicaceae</taxon>
        <taxon>Brassiceae</taxon>
        <taxon>Brassica</taxon>
    </lineage>
</organism>
<dbReference type="GO" id="GO:0006952">
    <property type="term" value="P:defense response"/>
    <property type="evidence" value="ECO:0007669"/>
    <property type="project" value="InterPro"/>
</dbReference>
<dbReference type="InterPro" id="IPR032675">
    <property type="entry name" value="LRR_dom_sf"/>
</dbReference>
<feature type="domain" description="Disease resistance protein Roq1-like winged-helix" evidence="2">
    <location>
        <begin position="104"/>
        <end position="169"/>
    </location>
</feature>
<keyword evidence="1" id="KW-0677">Repeat</keyword>
<dbReference type="InterPro" id="IPR044974">
    <property type="entry name" value="Disease_R_plants"/>
</dbReference>
<sequence length="820" mass="93077">MVEEVVQHLLDCLFPAHTTDEDVVGMSRHMEGLASLLEMKSEEEIRFVGILGIGVGKTTIAKYLYSRFSRQFPARCFIDDVKKNYKEMGLPYLRKNYKGLAPRDKIAFLHVACLFNGHHFLRTSSLLDDGECRIKNLVEKSLLDISAQGCINMHVLVEEMGKELVFEESDHIPQRQRILWGNNVCNVLDNIGTERIEGLALDMCEMPDVLHIADSSFQPMSNVKFLKFYTNSDDKRSKLELLSHAASLPSMLRLLHWDDYPLTTLPFSPRGLVELTLRRSNLRTLWNYNLYLNKLKRLDVSGSKDLTELIVSMAPELEELVAEGCMKLNLLVLMSTRRRHSLRNLDLSNCVGLRSLPPFIPDWISFAEEPIFFRCQGTRLEFEITELRSFENLCIDGDIKVRLQQLVGDAEHLSYISKQQTTFELRLMRPSNWPESHISGKTLHIKRSYYNNNGGAPFSCISFSGFSCLAELKLINLNIDKLPNDIDLLHSLEKLDLTGNDFTHLPTTLGSVELLKILVLCNCSKLEELPSLPRQLQRLKLSGCTNLQSLLAAAHEESSQLLELHLDDCKNLESLTHGLGQFTKLMLLDLCGHEFQTIPTCIKNLLTLITLCLNNCNKLKSLEELPLSLNYLNAHGCSSLETVSLPLNHSIKHLDLSHCSQLHQGEELITQFLKGWKHEQVLLRFACIPGTVIPSYFDNQSLGTSIQLSFNGMGFTACIMIACSRPYHLQFLESSYCWSWEAGGVFRINLRPNIYRSYGMDEEEAVTEHYLVIIRVLSSKNNDQVANLLFSSALELTEVSEIPLVEIKACGVRIDIPNQI</sequence>
<dbReference type="Pfam" id="PF23282">
    <property type="entry name" value="WHD_ROQ1"/>
    <property type="match status" value="1"/>
</dbReference>
<dbReference type="SUPFAM" id="SSF52540">
    <property type="entry name" value="P-loop containing nucleoside triphosphate hydrolases"/>
    <property type="match status" value="1"/>
</dbReference>
<protein>
    <recommendedName>
        <fullName evidence="2">Disease resistance protein Roq1-like winged-helix domain-containing protein</fullName>
    </recommendedName>
</protein>
<dbReference type="Gene3D" id="3.80.10.10">
    <property type="entry name" value="Ribonuclease Inhibitor"/>
    <property type="match status" value="3"/>
</dbReference>
<dbReference type="InterPro" id="IPR058192">
    <property type="entry name" value="WHD_ROQ1-like"/>
</dbReference>
<comment type="caution">
    <text evidence="3">The sequence shown here is derived from an EMBL/GenBank/DDBJ whole genome shotgun (WGS) entry which is preliminary data.</text>
</comment>
<dbReference type="AlphaFoldDB" id="A0A8S9Q3U0"/>
<dbReference type="Proteomes" id="UP000712600">
    <property type="component" value="Unassembled WGS sequence"/>
</dbReference>
<dbReference type="PANTHER" id="PTHR11017:SF511">
    <property type="entry name" value="ADP-RIBOSYL CYCLASE_CYCLIC ADP-RIBOSE HYDROLASE"/>
    <property type="match status" value="1"/>
</dbReference>
<reference evidence="3" key="1">
    <citation type="submission" date="2019-12" db="EMBL/GenBank/DDBJ databases">
        <title>Genome sequencing and annotation of Brassica cretica.</title>
        <authorList>
            <person name="Studholme D.J."/>
            <person name="Sarris P."/>
        </authorList>
    </citation>
    <scope>NUCLEOTIDE SEQUENCE</scope>
    <source>
        <strain evidence="3">PFS-109/04</strain>
        <tissue evidence="3">Leaf</tissue>
    </source>
</reference>
<proteinExistence type="predicted"/>
<dbReference type="EMBL" id="QGKX02001347">
    <property type="protein sequence ID" value="KAF3526681.1"/>
    <property type="molecule type" value="Genomic_DNA"/>
</dbReference>
<evidence type="ECO:0000256" key="1">
    <source>
        <dbReference type="ARBA" id="ARBA00022737"/>
    </source>
</evidence>
<dbReference type="Gene3D" id="3.40.50.300">
    <property type="entry name" value="P-loop containing nucleotide triphosphate hydrolases"/>
    <property type="match status" value="1"/>
</dbReference>
<dbReference type="PANTHER" id="PTHR11017">
    <property type="entry name" value="LEUCINE-RICH REPEAT-CONTAINING PROTEIN"/>
    <property type="match status" value="1"/>
</dbReference>
<evidence type="ECO:0000259" key="2">
    <source>
        <dbReference type="Pfam" id="PF23282"/>
    </source>
</evidence>
<evidence type="ECO:0000313" key="4">
    <source>
        <dbReference type="Proteomes" id="UP000712600"/>
    </source>
</evidence>